<dbReference type="RefSeq" id="WP_148971982.1">
    <property type="nucleotide sequence ID" value="NZ_CP043314.1"/>
</dbReference>
<dbReference type="KEGG" id="nabu:FZC36_00165"/>
<accession>A0A5C0UGC0</accession>
<dbReference type="AlphaFoldDB" id="A0A5C0UGC0"/>
<evidence type="ECO:0000256" key="1">
    <source>
        <dbReference type="ARBA" id="ARBA00009091"/>
    </source>
</evidence>
<dbReference type="Gene3D" id="3.30.910.20">
    <property type="entry name" value="Skp domain"/>
    <property type="match status" value="1"/>
</dbReference>
<dbReference type="EMBL" id="CP043314">
    <property type="protein sequence ID" value="QEK38859.1"/>
    <property type="molecule type" value="Genomic_DNA"/>
</dbReference>
<gene>
    <name evidence="4" type="ORF">FZC36_00165</name>
</gene>
<comment type="similarity">
    <text evidence="1">Belongs to the Skp family.</text>
</comment>
<organism evidence="4 5">
    <name type="scientific">Candidatus Nesciobacter abundans</name>
    <dbReference type="NCBI Taxonomy" id="2601668"/>
    <lineage>
        <taxon>Bacteria</taxon>
        <taxon>Pseudomonadati</taxon>
        <taxon>Pseudomonadota</taxon>
        <taxon>Alphaproteobacteria</taxon>
        <taxon>Holosporales</taxon>
        <taxon>Holosporaceae</taxon>
        <taxon>Candidatus Nesciobacter</taxon>
    </lineage>
</organism>
<evidence type="ECO:0000313" key="4">
    <source>
        <dbReference type="EMBL" id="QEK38859.1"/>
    </source>
</evidence>
<protein>
    <submittedName>
        <fullName evidence="4">OmpH family outer membrane protein</fullName>
    </submittedName>
</protein>
<sequence>MFTSRILSVFLMALCMLGFEMNAEADKAKFAFIDTVQIASKSNKIKNKIEKTNEMKKSIEKEFKGKLKTLQDEMEKYNSFKKSDPSKAEVLAKSIEKKRQALAEEYSKAQETFKKQQYADLTEITKSIENASAAISKKHGVVIIDSSVILSGKGLLKDLTEETSKLIG</sequence>
<proteinExistence type="inferred from homology"/>
<name>A0A5C0UGC0_9PROT</name>
<dbReference type="GO" id="GO:0005829">
    <property type="term" value="C:cytosol"/>
    <property type="evidence" value="ECO:0007669"/>
    <property type="project" value="TreeGrafter"/>
</dbReference>
<evidence type="ECO:0000313" key="5">
    <source>
        <dbReference type="Proteomes" id="UP000324924"/>
    </source>
</evidence>
<reference evidence="4 5" key="1">
    <citation type="submission" date="2019-08" db="EMBL/GenBank/DDBJ databases">
        <title>Highly reduced genomes of protist endosymbionts show evolutionary convergence.</title>
        <authorList>
            <person name="George E."/>
            <person name="Husnik F."/>
            <person name="Tashyreva D."/>
            <person name="Prokopchuk G."/>
            <person name="Horak A."/>
            <person name="Kwong W.K."/>
            <person name="Lukes J."/>
            <person name="Keeling P.J."/>
        </authorList>
    </citation>
    <scope>NUCLEOTIDE SEQUENCE [LARGE SCALE GENOMIC DNA]</scope>
    <source>
        <strain evidence="4">1604HC</strain>
    </source>
</reference>
<dbReference type="PANTHER" id="PTHR35089">
    <property type="entry name" value="CHAPERONE PROTEIN SKP"/>
    <property type="match status" value="1"/>
</dbReference>
<evidence type="ECO:0000256" key="3">
    <source>
        <dbReference type="SAM" id="SignalP"/>
    </source>
</evidence>
<dbReference type="Pfam" id="PF03938">
    <property type="entry name" value="OmpH"/>
    <property type="match status" value="1"/>
</dbReference>
<dbReference type="GO" id="GO:0051082">
    <property type="term" value="F:unfolded protein binding"/>
    <property type="evidence" value="ECO:0007669"/>
    <property type="project" value="InterPro"/>
</dbReference>
<dbReference type="SMART" id="SM00935">
    <property type="entry name" value="OmpH"/>
    <property type="match status" value="1"/>
</dbReference>
<dbReference type="Proteomes" id="UP000324924">
    <property type="component" value="Chromosome"/>
</dbReference>
<feature type="chain" id="PRO_5022899181" evidence="3">
    <location>
        <begin position="26"/>
        <end position="168"/>
    </location>
</feature>
<keyword evidence="5" id="KW-1185">Reference proteome</keyword>
<dbReference type="SUPFAM" id="SSF111384">
    <property type="entry name" value="OmpH-like"/>
    <property type="match status" value="1"/>
</dbReference>
<dbReference type="InterPro" id="IPR024930">
    <property type="entry name" value="Skp_dom_sf"/>
</dbReference>
<dbReference type="PANTHER" id="PTHR35089:SF1">
    <property type="entry name" value="CHAPERONE PROTEIN SKP"/>
    <property type="match status" value="1"/>
</dbReference>
<dbReference type="GO" id="GO:0050821">
    <property type="term" value="P:protein stabilization"/>
    <property type="evidence" value="ECO:0007669"/>
    <property type="project" value="TreeGrafter"/>
</dbReference>
<evidence type="ECO:0000256" key="2">
    <source>
        <dbReference type="ARBA" id="ARBA00022729"/>
    </source>
</evidence>
<dbReference type="InterPro" id="IPR005632">
    <property type="entry name" value="Chaperone_Skp"/>
</dbReference>
<keyword evidence="2 3" id="KW-0732">Signal</keyword>
<feature type="signal peptide" evidence="3">
    <location>
        <begin position="1"/>
        <end position="25"/>
    </location>
</feature>